<protein>
    <submittedName>
        <fullName evidence="2">Chemotaxis protein CheW</fullName>
    </submittedName>
</protein>
<name>A0ABY7TMX3_9SPHN</name>
<evidence type="ECO:0000313" key="3">
    <source>
        <dbReference type="Proteomes" id="UP001220395"/>
    </source>
</evidence>
<dbReference type="PANTHER" id="PTHR22617:SF23">
    <property type="entry name" value="CHEMOTAXIS PROTEIN CHEW"/>
    <property type="match status" value="1"/>
</dbReference>
<accession>A0ABY7TMX3</accession>
<evidence type="ECO:0000313" key="2">
    <source>
        <dbReference type="EMBL" id="WCT74570.1"/>
    </source>
</evidence>
<dbReference type="Proteomes" id="UP001220395">
    <property type="component" value="Chromosome"/>
</dbReference>
<gene>
    <name evidence="2" type="ORF">PQ455_04900</name>
</gene>
<reference evidence="2 3" key="1">
    <citation type="submission" date="2023-02" db="EMBL/GenBank/DDBJ databases">
        <title>Genome sequence of Sphingomonas naphthae.</title>
        <authorList>
            <person name="Kim S."/>
            <person name="Heo J."/>
            <person name="Kwon S.-W."/>
        </authorList>
    </citation>
    <scope>NUCLEOTIDE SEQUENCE [LARGE SCALE GENOMIC DNA]</scope>
    <source>
        <strain evidence="2 3">KACC 18716</strain>
    </source>
</reference>
<evidence type="ECO:0000259" key="1">
    <source>
        <dbReference type="PROSITE" id="PS50851"/>
    </source>
</evidence>
<dbReference type="Gene3D" id="2.30.30.40">
    <property type="entry name" value="SH3 Domains"/>
    <property type="match status" value="1"/>
</dbReference>
<dbReference type="InterPro" id="IPR039315">
    <property type="entry name" value="CheW"/>
</dbReference>
<dbReference type="PROSITE" id="PS50851">
    <property type="entry name" value="CHEW"/>
    <property type="match status" value="1"/>
</dbReference>
<proteinExistence type="predicted"/>
<dbReference type="SMART" id="SM00260">
    <property type="entry name" value="CheW"/>
    <property type="match status" value="1"/>
</dbReference>
<dbReference type="SUPFAM" id="SSF50341">
    <property type="entry name" value="CheW-like"/>
    <property type="match status" value="1"/>
</dbReference>
<dbReference type="Gene3D" id="2.40.50.180">
    <property type="entry name" value="CheA-289, Domain 4"/>
    <property type="match status" value="1"/>
</dbReference>
<dbReference type="PANTHER" id="PTHR22617">
    <property type="entry name" value="CHEMOTAXIS SENSOR HISTIDINE KINASE-RELATED"/>
    <property type="match status" value="1"/>
</dbReference>
<organism evidence="2 3">
    <name type="scientific">Sphingomonas naphthae</name>
    <dbReference type="NCBI Taxonomy" id="1813468"/>
    <lineage>
        <taxon>Bacteria</taxon>
        <taxon>Pseudomonadati</taxon>
        <taxon>Pseudomonadota</taxon>
        <taxon>Alphaproteobacteria</taxon>
        <taxon>Sphingomonadales</taxon>
        <taxon>Sphingomonadaceae</taxon>
        <taxon>Sphingomonas</taxon>
    </lineage>
</organism>
<sequence>MTDNLYLIVSIAGREAALPADQIESVVEVDAITPVPRVRPHIAGLFALRSRVLTVIDSTAALGLGSVVADGPSTAAIVLVDGHAYALLVDSVDDVVPAAAPHRPPAILDPVWAAASRGAIEHDGRALLLIDPAYLVEGPAAMAA</sequence>
<dbReference type="EMBL" id="CP117411">
    <property type="protein sequence ID" value="WCT74570.1"/>
    <property type="molecule type" value="Genomic_DNA"/>
</dbReference>
<feature type="domain" description="CheW-like" evidence="1">
    <location>
        <begin position="3"/>
        <end position="141"/>
    </location>
</feature>
<keyword evidence="3" id="KW-1185">Reference proteome</keyword>
<dbReference type="InterPro" id="IPR036061">
    <property type="entry name" value="CheW-like_dom_sf"/>
</dbReference>
<dbReference type="Pfam" id="PF01584">
    <property type="entry name" value="CheW"/>
    <property type="match status" value="1"/>
</dbReference>
<dbReference type="InterPro" id="IPR002545">
    <property type="entry name" value="CheW-lke_dom"/>
</dbReference>
<dbReference type="RefSeq" id="WP_273689713.1">
    <property type="nucleotide sequence ID" value="NZ_CP117411.1"/>
</dbReference>